<dbReference type="EMBL" id="JAMWMR010000006">
    <property type="protein sequence ID" value="MCN9241126.1"/>
    <property type="molecule type" value="Genomic_DNA"/>
</dbReference>
<dbReference type="SUPFAM" id="SSF55781">
    <property type="entry name" value="GAF domain-like"/>
    <property type="match status" value="1"/>
</dbReference>
<dbReference type="InterPro" id="IPR036390">
    <property type="entry name" value="WH_DNA-bd_sf"/>
</dbReference>
<evidence type="ECO:0000259" key="5">
    <source>
        <dbReference type="PROSITE" id="PS51078"/>
    </source>
</evidence>
<evidence type="ECO:0000256" key="3">
    <source>
        <dbReference type="ARBA" id="ARBA00023163"/>
    </source>
</evidence>
<dbReference type="Pfam" id="PF01614">
    <property type="entry name" value="IclR_C"/>
    <property type="match status" value="1"/>
</dbReference>
<dbReference type="InterPro" id="IPR011991">
    <property type="entry name" value="ArsR-like_HTH"/>
</dbReference>
<keyword evidence="7" id="KW-1185">Reference proteome</keyword>
<gene>
    <name evidence="6" type="ORF">NGF19_10040</name>
</gene>
<evidence type="ECO:0000256" key="1">
    <source>
        <dbReference type="ARBA" id="ARBA00023015"/>
    </source>
</evidence>
<dbReference type="Gene3D" id="3.30.450.40">
    <property type="match status" value="1"/>
</dbReference>
<comment type="caution">
    <text evidence="6">The sequence shown here is derived from an EMBL/GenBank/DDBJ whole genome shotgun (WGS) entry which is preliminary data.</text>
</comment>
<dbReference type="PROSITE" id="PS51078">
    <property type="entry name" value="ICLR_ED"/>
    <property type="match status" value="1"/>
</dbReference>
<protein>
    <submittedName>
        <fullName evidence="6">IclR family transcriptional regulator</fullName>
    </submittedName>
</protein>
<dbReference type="InterPro" id="IPR014757">
    <property type="entry name" value="Tscrpt_reg_IclR_C"/>
</dbReference>
<dbReference type="SMART" id="SM00346">
    <property type="entry name" value="HTH_ICLR"/>
    <property type="match status" value="1"/>
</dbReference>
<dbReference type="PANTHER" id="PTHR30136:SF24">
    <property type="entry name" value="HTH-TYPE TRANSCRIPTIONAL REPRESSOR ALLR"/>
    <property type="match status" value="1"/>
</dbReference>
<name>A0ABT0ZCQ3_9ACTN</name>
<keyword evidence="2" id="KW-0238">DNA-binding</keyword>
<proteinExistence type="predicted"/>
<evidence type="ECO:0000313" key="6">
    <source>
        <dbReference type="EMBL" id="MCN9241126.1"/>
    </source>
</evidence>
<dbReference type="Pfam" id="PF09339">
    <property type="entry name" value="HTH_IclR"/>
    <property type="match status" value="1"/>
</dbReference>
<dbReference type="InterPro" id="IPR005471">
    <property type="entry name" value="Tscrpt_reg_IclR_N"/>
</dbReference>
<dbReference type="CDD" id="cd00090">
    <property type="entry name" value="HTH_ARSR"/>
    <property type="match status" value="1"/>
</dbReference>
<feature type="domain" description="HTH iclR-type" evidence="4">
    <location>
        <begin position="13"/>
        <end position="74"/>
    </location>
</feature>
<keyword evidence="1" id="KW-0805">Transcription regulation</keyword>
<dbReference type="PROSITE" id="PS51077">
    <property type="entry name" value="HTH_ICLR"/>
    <property type="match status" value="1"/>
</dbReference>
<organism evidence="6 7">
    <name type="scientific">Streptomyces macrolidinus</name>
    <dbReference type="NCBI Taxonomy" id="2952607"/>
    <lineage>
        <taxon>Bacteria</taxon>
        <taxon>Bacillati</taxon>
        <taxon>Actinomycetota</taxon>
        <taxon>Actinomycetes</taxon>
        <taxon>Kitasatosporales</taxon>
        <taxon>Streptomycetaceae</taxon>
        <taxon>Streptomyces</taxon>
    </lineage>
</organism>
<evidence type="ECO:0000256" key="2">
    <source>
        <dbReference type="ARBA" id="ARBA00023125"/>
    </source>
</evidence>
<dbReference type="InterPro" id="IPR050707">
    <property type="entry name" value="HTH_MetabolicPath_Reg"/>
</dbReference>
<dbReference type="InterPro" id="IPR036388">
    <property type="entry name" value="WH-like_DNA-bd_sf"/>
</dbReference>
<sequence length="263" mass="28274">MTATLDGPVRDDRAAVDKAISLLVVLGDRAHGETGVSELARRARMSKSTAYRVLGMLERNGVVERVGTGYRLGERLHHLGRAVYAPGAEGVRDLLLPYLADLYETTRETVHLAVLHGTHVVYLAKLYGHRPTPVPSRIGGRLPAHTTAVGKVLLAYDSDAAERVLSEPLERFTDHTLTDPDELAAELDAIRRSGVAFDDEEYQPGLACVAAPVLSRGGRAVAALSVAGRHGRIDTRALSGQARRVCASASRAWAARVARTYAA</sequence>
<feature type="domain" description="IclR-ED" evidence="5">
    <location>
        <begin position="75"/>
        <end position="263"/>
    </location>
</feature>
<evidence type="ECO:0000259" key="4">
    <source>
        <dbReference type="PROSITE" id="PS51077"/>
    </source>
</evidence>
<evidence type="ECO:0000313" key="7">
    <source>
        <dbReference type="Proteomes" id="UP001523219"/>
    </source>
</evidence>
<dbReference type="SUPFAM" id="SSF46785">
    <property type="entry name" value="Winged helix' DNA-binding domain"/>
    <property type="match status" value="1"/>
</dbReference>
<dbReference type="PANTHER" id="PTHR30136">
    <property type="entry name" value="HELIX-TURN-HELIX TRANSCRIPTIONAL REGULATOR, ICLR FAMILY"/>
    <property type="match status" value="1"/>
</dbReference>
<dbReference type="RefSeq" id="WP_252424180.1">
    <property type="nucleotide sequence ID" value="NZ_JAMWMR010000006.1"/>
</dbReference>
<dbReference type="InterPro" id="IPR029016">
    <property type="entry name" value="GAF-like_dom_sf"/>
</dbReference>
<accession>A0ABT0ZCQ3</accession>
<reference evidence="6 7" key="1">
    <citation type="submission" date="2022-05" db="EMBL/GenBank/DDBJ databases">
        <title>Streptomyces sp. nov. RY43-2 isolated from soil of a peat swamp forest.</title>
        <authorList>
            <person name="Kanchanasin P."/>
            <person name="Tanasupawat S."/>
            <person name="Phongsopitanun W."/>
        </authorList>
    </citation>
    <scope>NUCLEOTIDE SEQUENCE [LARGE SCALE GENOMIC DNA]</scope>
    <source>
        <strain evidence="6 7">RY43-2</strain>
    </source>
</reference>
<keyword evidence="3" id="KW-0804">Transcription</keyword>
<dbReference type="Proteomes" id="UP001523219">
    <property type="component" value="Unassembled WGS sequence"/>
</dbReference>
<dbReference type="Gene3D" id="1.10.10.10">
    <property type="entry name" value="Winged helix-like DNA-binding domain superfamily/Winged helix DNA-binding domain"/>
    <property type="match status" value="1"/>
</dbReference>